<evidence type="ECO:0000313" key="1">
    <source>
        <dbReference type="EMBL" id="PXW46350.1"/>
    </source>
</evidence>
<gene>
    <name evidence="1" type="ORF">DET57_10520</name>
</gene>
<proteinExistence type="predicted"/>
<name>A0A318FRX5_KLEOX</name>
<organism evidence="1 2">
    <name type="scientific">Klebsiella oxytoca</name>
    <dbReference type="NCBI Taxonomy" id="571"/>
    <lineage>
        <taxon>Bacteria</taxon>
        <taxon>Pseudomonadati</taxon>
        <taxon>Pseudomonadota</taxon>
        <taxon>Gammaproteobacteria</taxon>
        <taxon>Enterobacterales</taxon>
        <taxon>Enterobacteriaceae</taxon>
        <taxon>Klebsiella/Raoultella group</taxon>
        <taxon>Klebsiella</taxon>
    </lineage>
</organism>
<comment type="caution">
    <text evidence="1">The sequence shown here is derived from an EMBL/GenBank/DDBJ whole genome shotgun (WGS) entry which is preliminary data.</text>
</comment>
<dbReference type="Proteomes" id="UP000247485">
    <property type="component" value="Unassembled WGS sequence"/>
</dbReference>
<accession>A0A318FRX5</accession>
<dbReference type="EMBL" id="QJJG01000005">
    <property type="protein sequence ID" value="PXW46350.1"/>
    <property type="molecule type" value="Genomic_DNA"/>
</dbReference>
<reference evidence="1 2" key="1">
    <citation type="submission" date="2018-05" db="EMBL/GenBank/DDBJ databases">
        <title>Freshwater and sediment microbial communities from various areas in North America, analyzing microbe dynamics in response to fracking.</title>
        <authorList>
            <person name="Lamendella R."/>
        </authorList>
    </citation>
    <scope>NUCLEOTIDE SEQUENCE [LARGE SCALE GENOMIC DNA]</scope>
    <source>
        <strain evidence="1 2">67</strain>
    </source>
</reference>
<evidence type="ECO:0000313" key="2">
    <source>
        <dbReference type="Proteomes" id="UP000247485"/>
    </source>
</evidence>
<dbReference type="AlphaFoldDB" id="A0A318FRX5"/>
<sequence length="634" mass="72265">MMSARITAVLPLGWRTLAENLCQDAPWLQATLLPDITRFSQPYLSSGHLASAFTHSLLAWNGCPLEFTVSTARPQALSCTLDPFLPLYQQQRDIETFHHLYHAFGATSRNASNEAHFHRVAQWQKPAASLKFGSWLGRKYSPQGVSSKVYSEILPGGSAGLDYSAGQLAQAGLTLLMVGYYPEQPNSPVEYYFQWHSAEISVDDIRTAMHFFHCDALQTVLTPLLQRALAYSPEPGLFPPTTYGFSVVYHQQQLESFTVFTIAPRFFGDNEQVSVKLNALLVQENQAMPILWSLIQQQLKLQFNVLGFSVNTEGSSAISCTFSPQNQHFEEVTHSLPRRSQSPEALPDLLSRQTASGAFLSHVRAPNGRWYEDENAFVTAQVLRTLDYTPETASCIDNALDFLTSCATKPYHFAFWPAHAHPSWMGEEVITPDVDDTAIITELLYKYRRISLDDVRQTLVSLRNYQLTRVDPRLREPQHQWAECLTFYTWMDNDPNITQLDCCVNTNVLILLHILIQAQEAPIPDYHRILAMLNGALAWSGNHYEKISALTPYYAHPNEWLHALKYADYRGIKQVKPLLHRLNKWQLPAALNETPLYCRHDGQYLWTSADLNAFRLWQTRKHYEYFSHRSGYAE</sequence>
<dbReference type="RefSeq" id="WP_258365001.1">
    <property type="nucleotide sequence ID" value="NZ_QJJG01000005.1"/>
</dbReference>
<protein>
    <submittedName>
        <fullName evidence="1">Uncharacterized protein</fullName>
    </submittedName>
</protein>